<reference evidence="3" key="1">
    <citation type="journal article" date="2021" name="Nat. Commun.">
        <title>Genetic determinants of endophytism in the Arabidopsis root mycobiome.</title>
        <authorList>
            <person name="Mesny F."/>
            <person name="Miyauchi S."/>
            <person name="Thiergart T."/>
            <person name="Pickel B."/>
            <person name="Atanasova L."/>
            <person name="Karlsson M."/>
            <person name="Huettel B."/>
            <person name="Barry K.W."/>
            <person name="Haridas S."/>
            <person name="Chen C."/>
            <person name="Bauer D."/>
            <person name="Andreopoulos W."/>
            <person name="Pangilinan J."/>
            <person name="LaButti K."/>
            <person name="Riley R."/>
            <person name="Lipzen A."/>
            <person name="Clum A."/>
            <person name="Drula E."/>
            <person name="Henrissat B."/>
            <person name="Kohler A."/>
            <person name="Grigoriev I.V."/>
            <person name="Martin F.M."/>
            <person name="Hacquard S."/>
        </authorList>
    </citation>
    <scope>NUCLEOTIDE SEQUENCE</scope>
    <source>
        <strain evidence="3">MPI-SDFR-AT-0120</strain>
    </source>
</reference>
<dbReference type="OrthoDB" id="3687359at2759"/>
<proteinExistence type="predicted"/>
<feature type="compositionally biased region" description="Low complexity" evidence="2">
    <location>
        <begin position="361"/>
        <end position="373"/>
    </location>
</feature>
<evidence type="ECO:0000256" key="1">
    <source>
        <dbReference type="SAM" id="Coils"/>
    </source>
</evidence>
<feature type="region of interest" description="Disordered" evidence="2">
    <location>
        <begin position="310"/>
        <end position="378"/>
    </location>
</feature>
<evidence type="ECO:0000313" key="4">
    <source>
        <dbReference type="Proteomes" id="UP000813461"/>
    </source>
</evidence>
<dbReference type="AlphaFoldDB" id="A0A8K0QW73"/>
<keyword evidence="1" id="KW-0175">Coiled coil</keyword>
<feature type="compositionally biased region" description="Basic and acidic residues" evidence="2">
    <location>
        <begin position="310"/>
        <end position="338"/>
    </location>
</feature>
<dbReference type="EMBL" id="JAGMVJ010000021">
    <property type="protein sequence ID" value="KAH7074200.1"/>
    <property type="molecule type" value="Genomic_DNA"/>
</dbReference>
<organism evidence="3 4">
    <name type="scientific">Paraphoma chrysanthemicola</name>
    <dbReference type="NCBI Taxonomy" id="798071"/>
    <lineage>
        <taxon>Eukaryota</taxon>
        <taxon>Fungi</taxon>
        <taxon>Dikarya</taxon>
        <taxon>Ascomycota</taxon>
        <taxon>Pezizomycotina</taxon>
        <taxon>Dothideomycetes</taxon>
        <taxon>Pleosporomycetidae</taxon>
        <taxon>Pleosporales</taxon>
        <taxon>Pleosporineae</taxon>
        <taxon>Phaeosphaeriaceae</taxon>
        <taxon>Paraphoma</taxon>
    </lineage>
</organism>
<feature type="region of interest" description="Disordered" evidence="2">
    <location>
        <begin position="202"/>
        <end position="224"/>
    </location>
</feature>
<feature type="region of interest" description="Disordered" evidence="2">
    <location>
        <begin position="534"/>
        <end position="562"/>
    </location>
</feature>
<accession>A0A8K0QW73</accession>
<gene>
    <name evidence="3" type="ORF">FB567DRAFT_611116</name>
</gene>
<keyword evidence="4" id="KW-1185">Reference proteome</keyword>
<comment type="caution">
    <text evidence="3">The sequence shown here is derived from an EMBL/GenBank/DDBJ whole genome shotgun (WGS) entry which is preliminary data.</text>
</comment>
<dbReference type="Proteomes" id="UP000813461">
    <property type="component" value="Unassembled WGS sequence"/>
</dbReference>
<protein>
    <submittedName>
        <fullName evidence="3">Uncharacterized protein</fullName>
    </submittedName>
</protein>
<sequence length="659" mass="73679">MNAEHVPSLPISASAGANSQGLHDSTCSSAAQAPIPSWGEGIIHYVYPAKVDVTVILQGSIDALNREAWDLKKKVERAREAYDCEMYDMSHNISEAVCAVDCAEHDITKLKARIRFQRSQTQEQTHELRDLNAALEEAKEKVVYYRELSQELFDDVRLFEGQLLHVMMQLQLWCHDPRKTAVAWMKDHLTMNGYTVVENPSSVPVDTKGSPNPAAGTSDSRKVLITPPQEGHHVEGSLQNAENVYIQVDAPKKGPIQPLPYESVPSTISQSTEAAQAIQARSEDTSDCIQHCALAPCSLEPSTCPSSIIEHHFGPEKSKPARSDSHHDTLVRSPRRADVPVAIGAAPATPREPTQQENTTSPEAEPAPSNEAPNQKDTDEKTRIALEELEQCENQYWDAGRNIDTHETTYDEQWTAFYTDHFHPNKRIEVLEDAFAQEYLHRRHALNAAHTLAEQRMKAARLRATEAGVEYPNTYGQESDFLDAPGEGPSLSRDAQDVDGTRVRKWLCAEDAVCKLEVVEARFALEGAHVETWESSSSRGDVGKRKRIEANDEARKRRKVDGDTLRRRAETEDEEYGVCGNVFEQALSFQDRPRRTPVSRKRALSEAGVRDLLRGMYSNAEEEGTGCVIIPKELLRFSNVGHKPGHIPVEMREEIMDLN</sequence>
<evidence type="ECO:0000256" key="2">
    <source>
        <dbReference type="SAM" id="MobiDB-lite"/>
    </source>
</evidence>
<name>A0A8K0QW73_9PLEO</name>
<feature type="coiled-coil region" evidence="1">
    <location>
        <begin position="118"/>
        <end position="148"/>
    </location>
</feature>
<feature type="compositionally biased region" description="Basic and acidic residues" evidence="2">
    <location>
        <begin position="548"/>
        <end position="562"/>
    </location>
</feature>
<evidence type="ECO:0000313" key="3">
    <source>
        <dbReference type="EMBL" id="KAH7074200.1"/>
    </source>
</evidence>